<dbReference type="EMBL" id="CP019948">
    <property type="protein sequence ID" value="ARN83766.1"/>
    <property type="molecule type" value="Genomic_DNA"/>
</dbReference>
<evidence type="ECO:0000313" key="2">
    <source>
        <dbReference type="Proteomes" id="UP000193978"/>
    </source>
</evidence>
<dbReference type="Pfam" id="PF12787">
    <property type="entry name" value="EcsC"/>
    <property type="match status" value="1"/>
</dbReference>
<accession>A0A1W6N1T6</accession>
<protein>
    <submittedName>
        <fullName evidence="1">Peptidase</fullName>
    </submittedName>
</protein>
<dbReference type="InterPro" id="IPR024787">
    <property type="entry name" value="EcsC"/>
</dbReference>
<organism evidence="1 2">
    <name type="scientific">Methylocystis bryophila</name>
    <dbReference type="NCBI Taxonomy" id="655015"/>
    <lineage>
        <taxon>Bacteria</taxon>
        <taxon>Pseudomonadati</taxon>
        <taxon>Pseudomonadota</taxon>
        <taxon>Alphaproteobacteria</taxon>
        <taxon>Hyphomicrobiales</taxon>
        <taxon>Methylocystaceae</taxon>
        <taxon>Methylocystis</taxon>
    </lineage>
</organism>
<keyword evidence="2" id="KW-1185">Reference proteome</keyword>
<sequence>MQALEAAVAALERTSFARRMSQLAGKQIGFAGKVMPEKWRRASAIAARRALEAALRFAIGSLKNGGPSLPHRQLAGLCGAVGGAAGGAALALELPVSTTLMLRAIADIARTEGEDLSDPAVSFACLEVFALGGHGEGEGVFEGGYLALRGILAKSVSGATSYVAAGGVAAESAPVVTRFIARISSRFGVVVTQKTAAQAAPILGALGGAVVNLAFMEHFETLARGHFTVRRLERAYGEYEVRSEYVRIAREAGYWAKASA</sequence>
<proteinExistence type="predicted"/>
<name>A0A1W6N1T6_9HYPH</name>
<dbReference type="KEGG" id="mbry:B1812_18065"/>
<dbReference type="PANTHER" id="PTHR41260">
    <property type="entry name" value="PROTEIN ECSC"/>
    <property type="match status" value="1"/>
</dbReference>
<evidence type="ECO:0000313" key="1">
    <source>
        <dbReference type="EMBL" id="ARN83766.1"/>
    </source>
</evidence>
<reference evidence="1 2" key="1">
    <citation type="submission" date="2017-02" db="EMBL/GenBank/DDBJ databases">
        <authorList>
            <person name="Peterson S.W."/>
        </authorList>
    </citation>
    <scope>NUCLEOTIDE SEQUENCE [LARGE SCALE GENOMIC DNA]</scope>
    <source>
        <strain evidence="1 2">S285</strain>
    </source>
</reference>
<dbReference type="Proteomes" id="UP000193978">
    <property type="component" value="Chromosome"/>
</dbReference>
<gene>
    <name evidence="1" type="ORF">B1812_18065</name>
</gene>
<dbReference type="PANTHER" id="PTHR41260:SF1">
    <property type="entry name" value="PROTEIN ECSC"/>
    <property type="match status" value="1"/>
</dbReference>
<dbReference type="AlphaFoldDB" id="A0A1W6N1T6"/>